<dbReference type="InterPro" id="IPR001789">
    <property type="entry name" value="Sig_transdc_resp-reg_receiver"/>
</dbReference>
<keyword evidence="5" id="KW-1185">Reference proteome</keyword>
<reference evidence="4 5" key="1">
    <citation type="submission" date="2018-07" db="EMBL/GenBank/DDBJ databases">
        <title>Pseudomonas laoshanensis sp. nov., isolated from soil.</title>
        <authorList>
            <person name="Sun J."/>
            <person name="Yu L."/>
            <person name="Wang M."/>
            <person name="Zhang C."/>
        </authorList>
    </citation>
    <scope>NUCLEOTIDE SEQUENCE [LARGE SCALE GENOMIC DNA]</scope>
    <source>
        <strain evidence="4 5">Y22</strain>
    </source>
</reference>
<dbReference type="InterPro" id="IPR011006">
    <property type="entry name" value="CheY-like_superfamily"/>
</dbReference>
<feature type="modified residue" description="4-aspartylphosphate" evidence="2">
    <location>
        <position position="53"/>
    </location>
</feature>
<dbReference type="Proteomes" id="UP000463138">
    <property type="component" value="Unassembled WGS sequence"/>
</dbReference>
<evidence type="ECO:0000259" key="3">
    <source>
        <dbReference type="PROSITE" id="PS50110"/>
    </source>
</evidence>
<dbReference type="PANTHER" id="PTHR44591:SF3">
    <property type="entry name" value="RESPONSE REGULATORY DOMAIN-CONTAINING PROTEIN"/>
    <property type="match status" value="1"/>
</dbReference>
<dbReference type="EMBL" id="QOVF01000004">
    <property type="protein sequence ID" value="KAA0693563.1"/>
    <property type="molecule type" value="Genomic_DNA"/>
</dbReference>
<feature type="domain" description="Response regulatory" evidence="3">
    <location>
        <begin position="4"/>
        <end position="117"/>
    </location>
</feature>
<dbReference type="RefSeq" id="WP_149333365.1">
    <property type="nucleotide sequence ID" value="NZ_QOVF01000004.1"/>
</dbReference>
<dbReference type="Gene3D" id="3.40.50.2300">
    <property type="match status" value="1"/>
</dbReference>
<proteinExistence type="predicted"/>
<gene>
    <name evidence="4" type="ORF">DT594_14355</name>
</gene>
<accession>A0A7V7GSS7</accession>
<sequence>MLKKVLLVEDEMLLAENLKLYLEKLPCEVHLAADGATGIQLARTLLPEVIVLDYRLPDMEGFQVLDGLEMHWQGGCILITGHPSSQVLESAKRRRISHIMFKPFPLEELRRLVSGLLETPIVQKNRPMAIIEERRKERINVFPLKMYDGSWVMANRRQPLLSLSLKRGVASERLADDDAGEAQ</sequence>
<dbReference type="Pfam" id="PF00072">
    <property type="entry name" value="Response_reg"/>
    <property type="match status" value="1"/>
</dbReference>
<dbReference type="SMART" id="SM00448">
    <property type="entry name" value="REC"/>
    <property type="match status" value="1"/>
</dbReference>
<dbReference type="OrthoDB" id="9808843at2"/>
<dbReference type="PROSITE" id="PS50110">
    <property type="entry name" value="RESPONSE_REGULATORY"/>
    <property type="match status" value="1"/>
</dbReference>
<dbReference type="InterPro" id="IPR050595">
    <property type="entry name" value="Bact_response_regulator"/>
</dbReference>
<organism evidence="4 5">
    <name type="scientific">Halopseudomonas laoshanensis</name>
    <dbReference type="NCBI Taxonomy" id="2268758"/>
    <lineage>
        <taxon>Bacteria</taxon>
        <taxon>Pseudomonadati</taxon>
        <taxon>Pseudomonadota</taxon>
        <taxon>Gammaproteobacteria</taxon>
        <taxon>Pseudomonadales</taxon>
        <taxon>Pseudomonadaceae</taxon>
        <taxon>Halopseudomonas</taxon>
    </lineage>
</organism>
<evidence type="ECO:0000313" key="5">
    <source>
        <dbReference type="Proteomes" id="UP000463138"/>
    </source>
</evidence>
<evidence type="ECO:0000256" key="1">
    <source>
        <dbReference type="ARBA" id="ARBA00022553"/>
    </source>
</evidence>
<dbReference type="PANTHER" id="PTHR44591">
    <property type="entry name" value="STRESS RESPONSE REGULATOR PROTEIN 1"/>
    <property type="match status" value="1"/>
</dbReference>
<comment type="caution">
    <text evidence="4">The sequence shown here is derived from an EMBL/GenBank/DDBJ whole genome shotgun (WGS) entry which is preliminary data.</text>
</comment>
<evidence type="ECO:0000256" key="2">
    <source>
        <dbReference type="PROSITE-ProRule" id="PRU00169"/>
    </source>
</evidence>
<dbReference type="SUPFAM" id="SSF52172">
    <property type="entry name" value="CheY-like"/>
    <property type="match status" value="1"/>
</dbReference>
<evidence type="ECO:0000313" key="4">
    <source>
        <dbReference type="EMBL" id="KAA0693563.1"/>
    </source>
</evidence>
<dbReference type="AlphaFoldDB" id="A0A7V7GSS7"/>
<protein>
    <submittedName>
        <fullName evidence="4">Response regulator</fullName>
    </submittedName>
</protein>
<dbReference type="GO" id="GO:0000160">
    <property type="term" value="P:phosphorelay signal transduction system"/>
    <property type="evidence" value="ECO:0007669"/>
    <property type="project" value="InterPro"/>
</dbReference>
<keyword evidence="1 2" id="KW-0597">Phosphoprotein</keyword>
<name>A0A7V7GSS7_9GAMM</name>